<organism evidence="1 2">
    <name type="scientific">Ixodes persulcatus</name>
    <name type="common">Taiga tick</name>
    <dbReference type="NCBI Taxonomy" id="34615"/>
    <lineage>
        <taxon>Eukaryota</taxon>
        <taxon>Metazoa</taxon>
        <taxon>Ecdysozoa</taxon>
        <taxon>Arthropoda</taxon>
        <taxon>Chelicerata</taxon>
        <taxon>Arachnida</taxon>
        <taxon>Acari</taxon>
        <taxon>Parasitiformes</taxon>
        <taxon>Ixodida</taxon>
        <taxon>Ixodoidea</taxon>
        <taxon>Ixodidae</taxon>
        <taxon>Ixodinae</taxon>
        <taxon>Ixodes</taxon>
    </lineage>
</organism>
<comment type="caution">
    <text evidence="1">The sequence shown here is derived from an EMBL/GenBank/DDBJ whole genome shotgun (WGS) entry which is preliminary data.</text>
</comment>
<accession>A0AC60QGX2</accession>
<reference evidence="1 2" key="1">
    <citation type="journal article" date="2020" name="Cell">
        <title>Large-Scale Comparative Analyses of Tick Genomes Elucidate Their Genetic Diversity and Vector Capacities.</title>
        <authorList>
            <consortium name="Tick Genome and Microbiome Consortium (TIGMIC)"/>
            <person name="Jia N."/>
            <person name="Wang J."/>
            <person name="Shi W."/>
            <person name="Du L."/>
            <person name="Sun Y."/>
            <person name="Zhan W."/>
            <person name="Jiang J.F."/>
            <person name="Wang Q."/>
            <person name="Zhang B."/>
            <person name="Ji P."/>
            <person name="Bell-Sakyi L."/>
            <person name="Cui X.M."/>
            <person name="Yuan T.T."/>
            <person name="Jiang B.G."/>
            <person name="Yang W.F."/>
            <person name="Lam T.T."/>
            <person name="Chang Q.C."/>
            <person name="Ding S.J."/>
            <person name="Wang X.J."/>
            <person name="Zhu J.G."/>
            <person name="Ruan X.D."/>
            <person name="Zhao L."/>
            <person name="Wei J.T."/>
            <person name="Ye R.Z."/>
            <person name="Que T.C."/>
            <person name="Du C.H."/>
            <person name="Zhou Y.H."/>
            <person name="Cheng J.X."/>
            <person name="Dai P.F."/>
            <person name="Guo W.B."/>
            <person name="Han X.H."/>
            <person name="Huang E.J."/>
            <person name="Li L.F."/>
            <person name="Wei W."/>
            <person name="Gao Y.C."/>
            <person name="Liu J.Z."/>
            <person name="Shao H.Z."/>
            <person name="Wang X."/>
            <person name="Wang C.C."/>
            <person name="Yang T.C."/>
            <person name="Huo Q.B."/>
            <person name="Li W."/>
            <person name="Chen H.Y."/>
            <person name="Chen S.E."/>
            <person name="Zhou L.G."/>
            <person name="Ni X.B."/>
            <person name="Tian J.H."/>
            <person name="Sheng Y."/>
            <person name="Liu T."/>
            <person name="Pan Y.S."/>
            <person name="Xia L.Y."/>
            <person name="Li J."/>
            <person name="Zhao F."/>
            <person name="Cao W.C."/>
        </authorList>
    </citation>
    <scope>NUCLEOTIDE SEQUENCE [LARGE SCALE GENOMIC DNA]</scope>
    <source>
        <strain evidence="1">Iper-2018</strain>
    </source>
</reference>
<evidence type="ECO:0000313" key="2">
    <source>
        <dbReference type="Proteomes" id="UP000805193"/>
    </source>
</evidence>
<proteinExistence type="predicted"/>
<gene>
    <name evidence="1" type="ORF">HPB47_020762</name>
</gene>
<dbReference type="Proteomes" id="UP000805193">
    <property type="component" value="Unassembled WGS sequence"/>
</dbReference>
<sequence length="563" mass="63180">AAGAEPSTSAGAPAQSRRRRSSRGPLRRLRRLGAGMIRLSGLETSALQGPATEYGDRSSRDDAEQGPAVTEEDDDKTSGASEHAAEGGEHRFIHINSPQKLKFCSNHISTAKYNFISFLPKFLFEQFRRYANVFFLFIALLQQIPNVSPTGRYTTAVPLVFIILVSALKEIVEDFGLPQTAEMLTTKDLRTMSGYVECELPNRHLYEFTGNIRVNNLKTLPLSPDQILLRGAMLKNTTWVFGFVIYTGHETKLMMNSTAAPLKRSTVDKVTNTQIIMLFLLLIVLALISSVASELWTSQHAATDWYLGLDDLSSNSNFGFNFLTFIILYNNLIPISLQVTLEMVRFIQASFINMDTEMYHEETDTPAMARTSNLNEELGQVKYIFSDKTGTLTCNIMEFKRCSIAGRMYGSLEDGLDPKEIHDILQKNAPASAYIRDFFTLMAVCHTVVPETDEDYRTIRYQAASPDEGALVKGARDTGFVFTTRTPNFVIINVLGVEEKYEILNVIEFTSTRKRMSVIVRTPQGKIKLFCKGADTVIYERLGSESQSFKDINLKHLEEFASQ</sequence>
<keyword evidence="2" id="KW-1185">Reference proteome</keyword>
<name>A0AC60QGX2_IXOPE</name>
<protein>
    <submittedName>
        <fullName evidence="1">Uncharacterized protein</fullName>
    </submittedName>
</protein>
<dbReference type="EMBL" id="JABSTQ010009142">
    <property type="protein sequence ID" value="KAG0432532.1"/>
    <property type="molecule type" value="Genomic_DNA"/>
</dbReference>
<feature type="non-terminal residue" evidence="1">
    <location>
        <position position="1"/>
    </location>
</feature>
<evidence type="ECO:0000313" key="1">
    <source>
        <dbReference type="EMBL" id="KAG0432532.1"/>
    </source>
</evidence>
<feature type="non-terminal residue" evidence="1">
    <location>
        <position position="563"/>
    </location>
</feature>